<evidence type="ECO:0000259" key="1">
    <source>
        <dbReference type="Pfam" id="PF00899"/>
    </source>
</evidence>
<keyword evidence="2" id="KW-0548">Nucleotidyltransferase</keyword>
<dbReference type="InterPro" id="IPR000594">
    <property type="entry name" value="ThiF_NAD_FAD-bd"/>
</dbReference>
<comment type="caution">
    <text evidence="2">The sequence shown here is derived from an EMBL/GenBank/DDBJ whole genome shotgun (WGS) entry which is preliminary data.</text>
</comment>
<dbReference type="GO" id="GO:0005737">
    <property type="term" value="C:cytoplasm"/>
    <property type="evidence" value="ECO:0007669"/>
    <property type="project" value="TreeGrafter"/>
</dbReference>
<dbReference type="Pfam" id="PF00899">
    <property type="entry name" value="ThiF"/>
    <property type="match status" value="1"/>
</dbReference>
<dbReference type="EMBL" id="JABFXE010000073">
    <property type="protein sequence ID" value="NUQ87166.1"/>
    <property type="molecule type" value="Genomic_DNA"/>
</dbReference>
<reference evidence="2 3" key="1">
    <citation type="submission" date="2020-05" db="EMBL/GenBank/DDBJ databases">
        <title>DNA-SIP metagenomic assembled genomes.</title>
        <authorList>
            <person name="Yu J."/>
        </authorList>
    </citation>
    <scope>NUCLEOTIDE SEQUENCE [LARGE SCALE GENOMIC DNA]</scope>
    <source>
        <strain evidence="2">Bin5.27</strain>
    </source>
</reference>
<dbReference type="AlphaFoldDB" id="A0A850C8N6"/>
<dbReference type="Gene3D" id="3.40.50.720">
    <property type="entry name" value="NAD(P)-binding Rossmann-like Domain"/>
    <property type="match status" value="1"/>
</dbReference>
<dbReference type="SUPFAM" id="SSF69572">
    <property type="entry name" value="Activating enzymes of the ubiquitin-like proteins"/>
    <property type="match status" value="1"/>
</dbReference>
<organism evidence="2 3">
    <name type="scientific">Glycomyces artemisiae</name>
    <dbReference type="NCBI Taxonomy" id="1076443"/>
    <lineage>
        <taxon>Bacteria</taxon>
        <taxon>Bacillati</taxon>
        <taxon>Actinomycetota</taxon>
        <taxon>Actinomycetes</taxon>
        <taxon>Glycomycetales</taxon>
        <taxon>Glycomycetaceae</taxon>
        <taxon>Glycomyces</taxon>
    </lineage>
</organism>
<protein>
    <submittedName>
        <fullName evidence="2">ThiF family adenylyltransferase</fullName>
    </submittedName>
</protein>
<dbReference type="GO" id="GO:0004792">
    <property type="term" value="F:thiosulfate-cyanide sulfurtransferase activity"/>
    <property type="evidence" value="ECO:0007669"/>
    <property type="project" value="TreeGrafter"/>
</dbReference>
<gene>
    <name evidence="2" type="ORF">HOQ43_01685</name>
</gene>
<dbReference type="PANTHER" id="PTHR10953">
    <property type="entry name" value="UBIQUITIN-ACTIVATING ENZYME E1"/>
    <property type="match status" value="1"/>
</dbReference>
<dbReference type="GO" id="GO:0008641">
    <property type="term" value="F:ubiquitin-like modifier activating enzyme activity"/>
    <property type="evidence" value="ECO:0007669"/>
    <property type="project" value="InterPro"/>
</dbReference>
<dbReference type="Proteomes" id="UP000574690">
    <property type="component" value="Unassembled WGS sequence"/>
</dbReference>
<dbReference type="InterPro" id="IPR035985">
    <property type="entry name" value="Ubiquitin-activating_enz"/>
</dbReference>
<dbReference type="InterPro" id="IPR045886">
    <property type="entry name" value="ThiF/MoeB/HesA"/>
</dbReference>
<accession>A0A850C8N6</accession>
<evidence type="ECO:0000313" key="2">
    <source>
        <dbReference type="EMBL" id="NUQ87166.1"/>
    </source>
</evidence>
<dbReference type="PANTHER" id="PTHR10953:SF102">
    <property type="entry name" value="ADENYLYLTRANSFERASE AND SULFURTRANSFERASE MOCS3"/>
    <property type="match status" value="1"/>
</dbReference>
<name>A0A850C8N6_9ACTN</name>
<sequence length="427" mass="45624">MSGDVPAHAVAPERLARVVGEQGLASLRATLHDDGDLLRIHAEAGPDLPVVAVESLQDAASRVGSLTDPASPPRIVCAVSGAGAAVLVRDGDGYRPLDVTFLPEQADVFDRVRGIFETDSLRGKSVAILGIGSGGSFILRELARCGVERFLLVDNDRVEVGNVCRHESGIADVGRLKVHAGRSLVLDRNPAAQVWTEALRIDDGTFGAFTDLMDRFGPDLVVCATDNRASRMLVNRYCQLAGVPSLYAGVFRRAYGGQVLRVIPGLTPCYQCFIHALPDMAADREISSPEAAASIAYSDVEVAIEPGLSSDIVPIALMVAKLATLELLGDAPSTLDSMFEDFVAPLYLWINRRERGTDYEGWNPMAAGVDEMSIMRWYGIGVPRNPECAVCGTKPLEGVLPEDAVPLEFGTSTGPKALQEGRPSEVS</sequence>
<feature type="domain" description="THIF-type NAD/FAD binding fold" evidence="1">
    <location>
        <begin position="118"/>
        <end position="328"/>
    </location>
</feature>
<keyword evidence="2" id="KW-0808">Transferase</keyword>
<dbReference type="GO" id="GO:0016779">
    <property type="term" value="F:nucleotidyltransferase activity"/>
    <property type="evidence" value="ECO:0007669"/>
    <property type="project" value="UniProtKB-KW"/>
</dbReference>
<evidence type="ECO:0000313" key="3">
    <source>
        <dbReference type="Proteomes" id="UP000574690"/>
    </source>
</evidence>
<proteinExistence type="predicted"/>